<keyword evidence="2" id="KW-1185">Reference proteome</keyword>
<sequence>MRKAESTTFSQGTEHSESSRTDSSGAQSADKVIVEEDFTKDNAASPIDLECHIQAERITKILTEAIYKTSLALCLPVLVRDRKILASTLTRQHLDEILMIHEQYDNPLFSISLLNVSAMDDIQNGDMSLKNRLNPELGHLISILNTYPALKPKIDNLVEKMKIENSASNLRGKDPLPGLLYLLELEHLREQMEVQMELTAADELRAKFKTRKLEGSNAELMERIKEYSTCLKEETESFEKEMLIKEETIRKLEQELSFFYQVANSKLTKKIVDSDRQMVLASRAHAVKDAILQEEEIEVRETYEKVLRAHILLEKNQRARRSKVETQLLSWLQKYDGEMREKQVDLDELTKKYEDELEKIEILEEKLAKQNVEFDPLMKEREDEYHAELAEKQKIFLVEHAARVIQVAWRDTIANRAEKKKLKKLQKKQQAQAEAEARAAELAAKKAAAALKKAEKEAKAAAKAEKEAEKKAKLEAAKAAKLAEKEEEN</sequence>
<dbReference type="EMBL" id="CM046117">
    <property type="protein sequence ID" value="KAI8437011.1"/>
    <property type="molecule type" value="Genomic_DNA"/>
</dbReference>
<accession>A0ACC0KLU6</accession>
<gene>
    <name evidence="1" type="ORF">MSG28_010411</name>
</gene>
<proteinExistence type="predicted"/>
<evidence type="ECO:0000313" key="2">
    <source>
        <dbReference type="Proteomes" id="UP001064048"/>
    </source>
</evidence>
<reference evidence="1 2" key="1">
    <citation type="journal article" date="2022" name="Genome Biol. Evol.">
        <title>The Spruce Budworm Genome: Reconstructing the Evolutionary History of Antifreeze Proteins.</title>
        <authorList>
            <person name="Beliveau C."/>
            <person name="Gagne P."/>
            <person name="Picq S."/>
            <person name="Vernygora O."/>
            <person name="Keeling C.I."/>
            <person name="Pinkney K."/>
            <person name="Doucet D."/>
            <person name="Wen F."/>
            <person name="Johnston J.S."/>
            <person name="Maaroufi H."/>
            <person name="Boyle B."/>
            <person name="Laroche J."/>
            <person name="Dewar K."/>
            <person name="Juretic N."/>
            <person name="Blackburn G."/>
            <person name="Nisole A."/>
            <person name="Brunet B."/>
            <person name="Brandao M."/>
            <person name="Lumley L."/>
            <person name="Duan J."/>
            <person name="Quan G."/>
            <person name="Lucarotti C.J."/>
            <person name="Roe A.D."/>
            <person name="Sperling F.A.H."/>
            <person name="Levesque R.C."/>
            <person name="Cusson M."/>
        </authorList>
    </citation>
    <scope>NUCLEOTIDE SEQUENCE [LARGE SCALE GENOMIC DNA]</scope>
    <source>
        <strain evidence="1">Glfc:IPQL:Cfum</strain>
    </source>
</reference>
<evidence type="ECO:0000313" key="1">
    <source>
        <dbReference type="EMBL" id="KAI8437011.1"/>
    </source>
</evidence>
<protein>
    <submittedName>
        <fullName evidence="1">Uncharacterized protein</fullName>
    </submittedName>
</protein>
<name>A0ACC0KLU6_CHOFU</name>
<organism evidence="1 2">
    <name type="scientific">Choristoneura fumiferana</name>
    <name type="common">Spruce budworm moth</name>
    <name type="synonym">Archips fumiferana</name>
    <dbReference type="NCBI Taxonomy" id="7141"/>
    <lineage>
        <taxon>Eukaryota</taxon>
        <taxon>Metazoa</taxon>
        <taxon>Ecdysozoa</taxon>
        <taxon>Arthropoda</taxon>
        <taxon>Hexapoda</taxon>
        <taxon>Insecta</taxon>
        <taxon>Pterygota</taxon>
        <taxon>Neoptera</taxon>
        <taxon>Endopterygota</taxon>
        <taxon>Lepidoptera</taxon>
        <taxon>Glossata</taxon>
        <taxon>Ditrysia</taxon>
        <taxon>Tortricoidea</taxon>
        <taxon>Tortricidae</taxon>
        <taxon>Tortricinae</taxon>
        <taxon>Choristoneura</taxon>
    </lineage>
</organism>
<comment type="caution">
    <text evidence="1">The sequence shown here is derived from an EMBL/GenBank/DDBJ whole genome shotgun (WGS) entry which is preliminary data.</text>
</comment>
<dbReference type="Proteomes" id="UP001064048">
    <property type="component" value="Chromosome 17"/>
</dbReference>